<dbReference type="SUPFAM" id="SSF58104">
    <property type="entry name" value="Methyl-accepting chemotaxis protein (MCP) signaling domain"/>
    <property type="match status" value="1"/>
</dbReference>
<sequence>MNIMKFFGTMKFKIMLSMLCIALIPLLCLAALQSSQFSSFLQNNIEQQQTALAELNRNSLSDWIDSKADQLSNNLDAYPEFKEMDLDYIQSVLHHLEVNDSDVELASVVDKDGNIGVASINLKERDYFKAVAETKEYAVSDIIINAETGNKQIVVAVPVLDQDNNFNGLIASYVRLDALSDTVGKIEIADTGFGFLLSSNGDFIYHPDQDIIGENYSNVGMNEETLQAFEKEILSNDTGYVTYTDGHGDEKIAAFSTVAKSGWKIVVTAPTSEVYSEIQVMARSSALLILVAVLLVIVSAFFLANLLAKPITEVSKHLNILANADFTQAVPENLIKRKDEVGDLVHATKKMQDSLIDIIKSVSDATDQLSSNSEYLIQSASEVTEGSKQIATTMQELSLGAESQATSSGTISELMEGFVEKVTEASNSTLHMRNESQGIIEQTEKGQESMEQSIIQMEMVHQIVQDGVEKVRSLDQQANQISKLVEVIQGIAGQTNLLALNAAIEAARAGEHGKGFAVVANEVRKLAEEVTSSVGDITKIVTGIQKESNDVMNSLQNGYEVVEEGSKQITITGERFTGINQSVSTMVTMFQSISSHLAVIAKDSETMSQSFVEITSVSEESAAGIEQTAASSEQLLASMEEVTHSADQLARLAEDLLTKVNHFKI</sequence>
<feature type="domain" description="HAMP" evidence="13">
    <location>
        <begin position="305"/>
        <end position="360"/>
    </location>
</feature>
<keyword evidence="4 10" id="KW-0812">Transmembrane</keyword>
<evidence type="ECO:0000259" key="13">
    <source>
        <dbReference type="PROSITE" id="PS50885"/>
    </source>
</evidence>
<keyword evidence="6 10" id="KW-0472">Membrane</keyword>
<dbReference type="GO" id="GO:0007165">
    <property type="term" value="P:signal transduction"/>
    <property type="evidence" value="ECO:0007669"/>
    <property type="project" value="UniProtKB-KW"/>
</dbReference>
<dbReference type="Gene3D" id="3.30.450.20">
    <property type="entry name" value="PAS domain"/>
    <property type="match status" value="1"/>
</dbReference>
<dbReference type="GO" id="GO:0006935">
    <property type="term" value="P:chemotaxis"/>
    <property type="evidence" value="ECO:0007669"/>
    <property type="project" value="UniProtKB-KW"/>
</dbReference>
<evidence type="ECO:0000256" key="4">
    <source>
        <dbReference type="ARBA" id="ARBA00022692"/>
    </source>
</evidence>
<feature type="chain" id="PRO_5038673636" evidence="11">
    <location>
        <begin position="31"/>
        <end position="665"/>
    </location>
</feature>
<dbReference type="PANTHER" id="PTHR32089:SF112">
    <property type="entry name" value="LYSOZYME-LIKE PROTEIN-RELATED"/>
    <property type="match status" value="1"/>
</dbReference>
<dbReference type="InterPro" id="IPR003660">
    <property type="entry name" value="HAMP_dom"/>
</dbReference>
<dbReference type="RefSeq" id="WP_012064939.1">
    <property type="nucleotide sequence ID" value="NC_009633.1"/>
</dbReference>
<protein>
    <submittedName>
        <fullName evidence="14">Methyl-accepting chemotaxis sensory transducer</fullName>
    </submittedName>
</protein>
<feature type="domain" description="Methyl-accepting transducer" evidence="12">
    <location>
        <begin position="379"/>
        <end position="636"/>
    </location>
</feature>
<keyword evidence="11" id="KW-0732">Signal</keyword>
<dbReference type="CDD" id="cd18773">
    <property type="entry name" value="PDC1_HK_sensor"/>
    <property type="match status" value="1"/>
</dbReference>
<evidence type="ECO:0000256" key="5">
    <source>
        <dbReference type="ARBA" id="ARBA00022989"/>
    </source>
</evidence>
<dbReference type="Pfam" id="PF02743">
    <property type="entry name" value="dCache_1"/>
    <property type="match status" value="1"/>
</dbReference>
<keyword evidence="15" id="KW-1185">Reference proteome</keyword>
<dbReference type="PROSITE" id="PS50111">
    <property type="entry name" value="CHEMOTAXIS_TRANSDUC_2"/>
    <property type="match status" value="1"/>
</dbReference>
<evidence type="ECO:0000313" key="14">
    <source>
        <dbReference type="EMBL" id="ABR49984.1"/>
    </source>
</evidence>
<keyword evidence="3" id="KW-0145">Chemotaxis</keyword>
<dbReference type="KEGG" id="amt:Amet_3881"/>
<feature type="signal peptide" evidence="11">
    <location>
        <begin position="1"/>
        <end position="30"/>
    </location>
</feature>
<dbReference type="GO" id="GO:0005886">
    <property type="term" value="C:plasma membrane"/>
    <property type="evidence" value="ECO:0007669"/>
    <property type="project" value="UniProtKB-SubCell"/>
</dbReference>
<dbReference type="InterPro" id="IPR029151">
    <property type="entry name" value="Sensor-like_sf"/>
</dbReference>
<comment type="similarity">
    <text evidence="8">Belongs to the methyl-accepting chemotaxis (MCP) protein family.</text>
</comment>
<dbReference type="SUPFAM" id="SSF103190">
    <property type="entry name" value="Sensory domain-like"/>
    <property type="match status" value="1"/>
</dbReference>
<gene>
    <name evidence="14" type="ordered locus">Amet_3881</name>
</gene>
<evidence type="ECO:0000256" key="9">
    <source>
        <dbReference type="PROSITE-ProRule" id="PRU00284"/>
    </source>
</evidence>
<dbReference type="CDD" id="cd12912">
    <property type="entry name" value="PDC2_MCP_like"/>
    <property type="match status" value="1"/>
</dbReference>
<comment type="subcellular location">
    <subcellularLocation>
        <location evidence="1">Cell membrane</location>
        <topology evidence="1">Multi-pass membrane protein</topology>
    </subcellularLocation>
</comment>
<dbReference type="Gene3D" id="1.10.287.950">
    <property type="entry name" value="Methyl-accepting chemotaxis protein"/>
    <property type="match status" value="1"/>
</dbReference>
<keyword evidence="5 10" id="KW-1133">Transmembrane helix</keyword>
<evidence type="ECO:0000256" key="11">
    <source>
        <dbReference type="SAM" id="SignalP"/>
    </source>
</evidence>
<dbReference type="InterPro" id="IPR033479">
    <property type="entry name" value="dCache_1"/>
</dbReference>
<evidence type="ECO:0000256" key="6">
    <source>
        <dbReference type="ARBA" id="ARBA00023136"/>
    </source>
</evidence>
<evidence type="ECO:0000259" key="12">
    <source>
        <dbReference type="PROSITE" id="PS50111"/>
    </source>
</evidence>
<dbReference type="STRING" id="293826.Amet_3881"/>
<evidence type="ECO:0000256" key="8">
    <source>
        <dbReference type="ARBA" id="ARBA00029447"/>
    </source>
</evidence>
<dbReference type="Pfam" id="PF00015">
    <property type="entry name" value="MCPsignal"/>
    <property type="match status" value="1"/>
</dbReference>
<name>A6TUW6_ALKMQ</name>
<dbReference type="PROSITE" id="PS50885">
    <property type="entry name" value="HAMP"/>
    <property type="match status" value="1"/>
</dbReference>
<dbReference type="InterPro" id="IPR004089">
    <property type="entry name" value="MCPsignal_dom"/>
</dbReference>
<evidence type="ECO:0000256" key="7">
    <source>
        <dbReference type="ARBA" id="ARBA00023224"/>
    </source>
</evidence>
<feature type="transmembrane region" description="Helical" evidence="10">
    <location>
        <begin position="286"/>
        <end position="308"/>
    </location>
</feature>
<accession>A6TUW6</accession>
<dbReference type="OrthoDB" id="9762005at2"/>
<organism evidence="14 15">
    <name type="scientific">Alkaliphilus metalliredigens (strain QYMF)</name>
    <dbReference type="NCBI Taxonomy" id="293826"/>
    <lineage>
        <taxon>Bacteria</taxon>
        <taxon>Bacillati</taxon>
        <taxon>Bacillota</taxon>
        <taxon>Clostridia</taxon>
        <taxon>Peptostreptococcales</taxon>
        <taxon>Natronincolaceae</taxon>
        <taxon>Alkaliphilus</taxon>
    </lineage>
</organism>
<evidence type="ECO:0000313" key="15">
    <source>
        <dbReference type="Proteomes" id="UP000001572"/>
    </source>
</evidence>
<dbReference type="AlphaFoldDB" id="A6TUW6"/>
<dbReference type="PANTHER" id="PTHR32089">
    <property type="entry name" value="METHYL-ACCEPTING CHEMOTAXIS PROTEIN MCPB"/>
    <property type="match status" value="1"/>
</dbReference>
<dbReference type="SMART" id="SM00283">
    <property type="entry name" value="MA"/>
    <property type="match status" value="1"/>
</dbReference>
<evidence type="ECO:0000256" key="10">
    <source>
        <dbReference type="SAM" id="Phobius"/>
    </source>
</evidence>
<keyword evidence="2" id="KW-1003">Cell membrane</keyword>
<keyword evidence="7 9" id="KW-0807">Transducer</keyword>
<dbReference type="eggNOG" id="COG0840">
    <property type="taxonomic scope" value="Bacteria"/>
</dbReference>
<proteinExistence type="inferred from homology"/>
<dbReference type="HOGENOM" id="CLU_000445_107_19_9"/>
<dbReference type="CDD" id="cd11386">
    <property type="entry name" value="MCP_signal"/>
    <property type="match status" value="1"/>
</dbReference>
<dbReference type="CDD" id="cd06225">
    <property type="entry name" value="HAMP"/>
    <property type="match status" value="1"/>
</dbReference>
<evidence type="ECO:0000256" key="2">
    <source>
        <dbReference type="ARBA" id="ARBA00022475"/>
    </source>
</evidence>
<dbReference type="Proteomes" id="UP000001572">
    <property type="component" value="Chromosome"/>
</dbReference>
<evidence type="ECO:0000256" key="1">
    <source>
        <dbReference type="ARBA" id="ARBA00004651"/>
    </source>
</evidence>
<evidence type="ECO:0000256" key="3">
    <source>
        <dbReference type="ARBA" id="ARBA00022500"/>
    </source>
</evidence>
<dbReference type="EMBL" id="CP000724">
    <property type="protein sequence ID" value="ABR49984.1"/>
    <property type="molecule type" value="Genomic_DNA"/>
</dbReference>
<reference evidence="15" key="1">
    <citation type="journal article" date="2016" name="Genome Announc.">
        <title>Complete genome sequence of Alkaliphilus metalliredigens strain QYMF, an alkaliphilic and metal-reducing bacterium isolated from borax-contaminated leachate ponds.</title>
        <authorList>
            <person name="Hwang C."/>
            <person name="Copeland A."/>
            <person name="Lucas S."/>
            <person name="Lapidus A."/>
            <person name="Barry K."/>
            <person name="Detter J.C."/>
            <person name="Glavina Del Rio T."/>
            <person name="Hammon N."/>
            <person name="Israni S."/>
            <person name="Dalin E."/>
            <person name="Tice H."/>
            <person name="Pitluck S."/>
            <person name="Chertkov O."/>
            <person name="Brettin T."/>
            <person name="Bruce D."/>
            <person name="Han C."/>
            <person name="Schmutz J."/>
            <person name="Larimer F."/>
            <person name="Land M.L."/>
            <person name="Hauser L."/>
            <person name="Kyrpides N."/>
            <person name="Mikhailova N."/>
            <person name="Ye Q."/>
            <person name="Zhou J."/>
            <person name="Richardson P."/>
            <person name="Fields M.W."/>
        </authorList>
    </citation>
    <scope>NUCLEOTIDE SEQUENCE [LARGE SCALE GENOMIC DNA]</scope>
    <source>
        <strain evidence="15">QYMF</strain>
    </source>
</reference>